<accession>A0A2P5D6X6</accession>
<dbReference type="Proteomes" id="UP000237105">
    <property type="component" value="Unassembled WGS sequence"/>
</dbReference>
<gene>
    <name evidence="1" type="ORF">PanWU01x14_090800</name>
</gene>
<sequence length="132" mass="14599">MIIIPQVLLDEDIRAVKTRGPVQVPVGPMTRARAKRFKEEMNNLVRRVLQQEESVFTTEGIPCGVQLDLSNGFSIPFVASSTYQGSCYMLSNGSRSLSNLKGLGCVPDLVLKTPQTGWEIQQELSGRDAFQL</sequence>
<evidence type="ECO:0000313" key="2">
    <source>
        <dbReference type="Proteomes" id="UP000237105"/>
    </source>
</evidence>
<evidence type="ECO:0000313" key="1">
    <source>
        <dbReference type="EMBL" id="PON69055.1"/>
    </source>
</evidence>
<proteinExistence type="predicted"/>
<dbReference type="AlphaFoldDB" id="A0A2P5D6X6"/>
<name>A0A2P5D6X6_PARAD</name>
<comment type="caution">
    <text evidence="1">The sequence shown here is derived from an EMBL/GenBank/DDBJ whole genome shotgun (WGS) entry which is preliminary data.</text>
</comment>
<keyword evidence="2" id="KW-1185">Reference proteome</keyword>
<protein>
    <submittedName>
        <fullName evidence="1">Uncharacterized protein</fullName>
    </submittedName>
</protein>
<organism evidence="1 2">
    <name type="scientific">Parasponia andersonii</name>
    <name type="common">Sponia andersonii</name>
    <dbReference type="NCBI Taxonomy" id="3476"/>
    <lineage>
        <taxon>Eukaryota</taxon>
        <taxon>Viridiplantae</taxon>
        <taxon>Streptophyta</taxon>
        <taxon>Embryophyta</taxon>
        <taxon>Tracheophyta</taxon>
        <taxon>Spermatophyta</taxon>
        <taxon>Magnoliopsida</taxon>
        <taxon>eudicotyledons</taxon>
        <taxon>Gunneridae</taxon>
        <taxon>Pentapetalae</taxon>
        <taxon>rosids</taxon>
        <taxon>fabids</taxon>
        <taxon>Rosales</taxon>
        <taxon>Cannabaceae</taxon>
        <taxon>Parasponia</taxon>
    </lineage>
</organism>
<dbReference type="EMBL" id="JXTB01000058">
    <property type="protein sequence ID" value="PON69055.1"/>
    <property type="molecule type" value="Genomic_DNA"/>
</dbReference>
<reference evidence="2" key="1">
    <citation type="submission" date="2016-06" db="EMBL/GenBank/DDBJ databases">
        <title>Parallel loss of symbiosis genes in relatives of nitrogen-fixing non-legume Parasponia.</title>
        <authorList>
            <person name="Van Velzen R."/>
            <person name="Holmer R."/>
            <person name="Bu F."/>
            <person name="Rutten L."/>
            <person name="Van Zeijl A."/>
            <person name="Liu W."/>
            <person name="Santuari L."/>
            <person name="Cao Q."/>
            <person name="Sharma T."/>
            <person name="Shen D."/>
            <person name="Roswanjaya Y."/>
            <person name="Wardhani T."/>
            <person name="Kalhor M.S."/>
            <person name="Jansen J."/>
            <person name="Van den Hoogen J."/>
            <person name="Gungor B."/>
            <person name="Hartog M."/>
            <person name="Hontelez J."/>
            <person name="Verver J."/>
            <person name="Yang W.-C."/>
            <person name="Schijlen E."/>
            <person name="Repin R."/>
            <person name="Schilthuizen M."/>
            <person name="Schranz E."/>
            <person name="Heidstra R."/>
            <person name="Miyata K."/>
            <person name="Fedorova E."/>
            <person name="Kohlen W."/>
            <person name="Bisseling T."/>
            <person name="Smit S."/>
            <person name="Geurts R."/>
        </authorList>
    </citation>
    <scope>NUCLEOTIDE SEQUENCE [LARGE SCALE GENOMIC DNA]</scope>
    <source>
        <strain evidence="2">cv. WU1-14</strain>
    </source>
</reference>